<dbReference type="Pfam" id="PF02373">
    <property type="entry name" value="JmjC"/>
    <property type="match status" value="1"/>
</dbReference>
<dbReference type="EMBL" id="JAAIUW010000002">
    <property type="protein sequence ID" value="KAF7842268.1"/>
    <property type="molecule type" value="Genomic_DNA"/>
</dbReference>
<evidence type="ECO:0000256" key="14">
    <source>
        <dbReference type="ARBA" id="ARBA00051640"/>
    </source>
</evidence>
<dbReference type="GO" id="GO:0048731">
    <property type="term" value="P:system development"/>
    <property type="evidence" value="ECO:0007669"/>
    <property type="project" value="UniProtKB-ARBA"/>
</dbReference>
<accession>A0A834XD52</accession>
<feature type="region of interest" description="Disordered" evidence="15">
    <location>
        <begin position="124"/>
        <end position="147"/>
    </location>
</feature>
<dbReference type="Proteomes" id="UP000634136">
    <property type="component" value="Unassembled WGS sequence"/>
</dbReference>
<comment type="catalytic activity">
    <reaction evidence="14">
        <text>N(6),N(6),N(6)-trimethyl-L-lysyl(4)-[histone H3] + 2-oxoglutarate + O2 = N(6),N(6)-dimethyl-L-lysyl(4)-[histone H3] + formaldehyde + succinate + CO2</text>
        <dbReference type="Rhea" id="RHEA:60212"/>
        <dbReference type="Rhea" id="RHEA-COMP:15537"/>
        <dbReference type="Rhea" id="RHEA-COMP:15540"/>
        <dbReference type="ChEBI" id="CHEBI:15379"/>
        <dbReference type="ChEBI" id="CHEBI:16526"/>
        <dbReference type="ChEBI" id="CHEBI:16810"/>
        <dbReference type="ChEBI" id="CHEBI:16842"/>
        <dbReference type="ChEBI" id="CHEBI:30031"/>
        <dbReference type="ChEBI" id="CHEBI:61961"/>
        <dbReference type="ChEBI" id="CHEBI:61976"/>
    </reaction>
    <physiologicalReaction direction="left-to-right" evidence="14">
        <dbReference type="Rhea" id="RHEA:60213"/>
    </physiologicalReaction>
</comment>
<comment type="catalytic activity">
    <reaction evidence="12">
        <text>N(6),N(6)-dimethyl-L-lysyl(4)-[histone H3] + 2-oxoglutarate + O2 = N(6)-methyl-L-lysyl(4)-[histone H3] + formaldehyde + succinate + CO2</text>
        <dbReference type="Rhea" id="RHEA:60216"/>
        <dbReference type="Rhea" id="RHEA-COMP:15540"/>
        <dbReference type="Rhea" id="RHEA-COMP:15543"/>
        <dbReference type="ChEBI" id="CHEBI:15379"/>
        <dbReference type="ChEBI" id="CHEBI:16526"/>
        <dbReference type="ChEBI" id="CHEBI:16810"/>
        <dbReference type="ChEBI" id="CHEBI:16842"/>
        <dbReference type="ChEBI" id="CHEBI:30031"/>
        <dbReference type="ChEBI" id="CHEBI:61929"/>
        <dbReference type="ChEBI" id="CHEBI:61976"/>
    </reaction>
    <physiologicalReaction direction="left-to-right" evidence="12">
        <dbReference type="Rhea" id="RHEA:60217"/>
    </physiologicalReaction>
</comment>
<dbReference type="GO" id="GO:0008168">
    <property type="term" value="F:methyltransferase activity"/>
    <property type="evidence" value="ECO:0007669"/>
    <property type="project" value="UniProtKB-KW"/>
</dbReference>
<evidence type="ECO:0000256" key="8">
    <source>
        <dbReference type="ARBA" id="ARBA00023004"/>
    </source>
</evidence>
<keyword evidence="11" id="KW-0539">Nucleus</keyword>
<dbReference type="PROSITE" id="PS51543">
    <property type="entry name" value="FYRC"/>
    <property type="match status" value="1"/>
</dbReference>
<evidence type="ECO:0000256" key="10">
    <source>
        <dbReference type="ARBA" id="ARBA00023163"/>
    </source>
</evidence>
<dbReference type="PANTHER" id="PTHR10694">
    <property type="entry name" value="LYSINE-SPECIFIC DEMETHYLASE"/>
    <property type="match status" value="1"/>
</dbReference>
<dbReference type="SUPFAM" id="SSF51197">
    <property type="entry name" value="Clavaminate synthase-like"/>
    <property type="match status" value="1"/>
</dbReference>
<evidence type="ECO:0000256" key="3">
    <source>
        <dbReference type="ARBA" id="ARBA00006801"/>
    </source>
</evidence>
<evidence type="ECO:0000256" key="6">
    <source>
        <dbReference type="ARBA" id="ARBA00022964"/>
    </source>
</evidence>
<dbReference type="PROSITE" id="PS51542">
    <property type="entry name" value="FYRN"/>
    <property type="match status" value="1"/>
</dbReference>
<protein>
    <submittedName>
        <fullName evidence="18">Lysine-specific demethylase JMJ18-like isoform X2</fullName>
    </submittedName>
</protein>
<keyword evidence="8" id="KW-0408">Iron</keyword>
<dbReference type="InterPro" id="IPR003349">
    <property type="entry name" value="JmjN"/>
</dbReference>
<dbReference type="GO" id="GO:0048589">
    <property type="term" value="P:developmental growth"/>
    <property type="evidence" value="ECO:0007669"/>
    <property type="project" value="UniProtKB-ARBA"/>
</dbReference>
<evidence type="ECO:0000256" key="9">
    <source>
        <dbReference type="ARBA" id="ARBA00023015"/>
    </source>
</evidence>
<dbReference type="GO" id="GO:0005634">
    <property type="term" value="C:nucleus"/>
    <property type="evidence" value="ECO:0007669"/>
    <property type="project" value="UniProtKB-SubCell"/>
</dbReference>
<keyword evidence="18" id="KW-0489">Methyltransferase</keyword>
<dbReference type="GO" id="GO:0032259">
    <property type="term" value="P:methylation"/>
    <property type="evidence" value="ECO:0007669"/>
    <property type="project" value="UniProtKB-KW"/>
</dbReference>
<comment type="catalytic activity">
    <reaction evidence="13">
        <text>N(6)-methyl-L-lysyl(4)-[histone H3] + 2-oxoglutarate + O2 = L-lysyl(4)-[histone H3] + formaldehyde + succinate + CO2</text>
        <dbReference type="Rhea" id="RHEA:60220"/>
        <dbReference type="Rhea" id="RHEA-COMP:15543"/>
        <dbReference type="Rhea" id="RHEA-COMP:15547"/>
        <dbReference type="ChEBI" id="CHEBI:15379"/>
        <dbReference type="ChEBI" id="CHEBI:16526"/>
        <dbReference type="ChEBI" id="CHEBI:16810"/>
        <dbReference type="ChEBI" id="CHEBI:16842"/>
        <dbReference type="ChEBI" id="CHEBI:29969"/>
        <dbReference type="ChEBI" id="CHEBI:30031"/>
        <dbReference type="ChEBI" id="CHEBI:61929"/>
    </reaction>
    <physiologicalReaction direction="left-to-right" evidence="13">
        <dbReference type="Rhea" id="RHEA:60221"/>
    </physiologicalReaction>
</comment>
<sequence>MPRVFLARQLNTLQEYPSRQNSKNDNTLESSGSPRSRKITARWDPNEACRPTIDDAPVFYPTVEEFEDTLGYIAKIRPLAEPHGICRIVPPACWVPPCPLKEKNLWENAKFSTRIQQIDLLQNREPMRKKRGRKRKRRKHSKTGTCRRRANSGLEANVASEPEEKFGFQSGSDFTLADFQRYADFFKECYFGLKDAKEDLNITYDNDQKRWEPSVEDIEGEYWRIIEQPTDEVEVYYGADLEIGALGSGFPKASSLTKSGLDQYALSGWNLNNFPRLPGSVLCFEGSDISGVLVPWLYVGMCFSSFCWHVEDHHLYSLNYLHWGDPKVWYGVPGSHASALEDAMKKHLPDLFEEQPNLLNELVTQLAPSILKSEGVPVYRTVQHSGEFVITFPRAYHSGFNCGFNCAEAVNVAPVDWLVHGQNAVELYSMQRRKTSISHDKLLLGSAQEAVRALAELELGKETSKYLKWRSVCGKDGLLTKAIKTRIKMEEERLECFPAHLKLLKMDNDFDMDKERECFFCFYDLHLSAAGCKCSPDKYSCLQHSNMFCLCGMDERFVLVRYTINELNKLVEALEGESDAIKLWVNKISGNDSADNEDVCTVKPELEKDLFNTRSHEERESSSCAEIKKSNVNAPNSPCSNISSELVQSELHRRTFSLSHGTIDSRIGNVNDRNLVKGNEVKAELTGSMDLNVDIMSGESGNCSLLADKHQNKGMAKEKVCYLDGGKEQDKMELEDDNNLSDSFAPLKNEYPSCSRDACNSSLFHGGKLFGVDLQMHPDVEVPPSIEVKMEGMETSNTNIPFTNQKYLMQNLCNSVEPICLGSVVYGKLWCTKHAIFPKGFKSRVKFFSMLDPTRICSYISEVLDAGFLGPIFKVTMEEHPSVVITNISAEKCWQWILDRVIGEVLRRKNLGELELPPLELLQSIDGPKMFGFLSPSIIQAIEAQDPSHQCKEYWNHKEAVSESSPSSSHHGSSSPSGNINLMKQDHENLNMRSGHGKSFDEMKSILEGLLRKANPDELTTLHKLFISDEQSVQRRVELLELIEEIQKNACR</sequence>
<dbReference type="InterPro" id="IPR004198">
    <property type="entry name" value="Znf_C5HC2"/>
</dbReference>
<keyword evidence="10" id="KW-0804">Transcription</keyword>
<organism evidence="18 19">
    <name type="scientific">Senna tora</name>
    <dbReference type="NCBI Taxonomy" id="362788"/>
    <lineage>
        <taxon>Eukaryota</taxon>
        <taxon>Viridiplantae</taxon>
        <taxon>Streptophyta</taxon>
        <taxon>Embryophyta</taxon>
        <taxon>Tracheophyta</taxon>
        <taxon>Spermatophyta</taxon>
        <taxon>Magnoliopsida</taxon>
        <taxon>eudicotyledons</taxon>
        <taxon>Gunneridae</taxon>
        <taxon>Pentapetalae</taxon>
        <taxon>rosids</taxon>
        <taxon>fabids</taxon>
        <taxon>Fabales</taxon>
        <taxon>Fabaceae</taxon>
        <taxon>Caesalpinioideae</taxon>
        <taxon>Cassia clade</taxon>
        <taxon>Senna</taxon>
    </lineage>
</organism>
<dbReference type="Gene3D" id="2.60.120.650">
    <property type="entry name" value="Cupin"/>
    <property type="match status" value="1"/>
</dbReference>
<keyword evidence="18" id="KW-0808">Transferase</keyword>
<dbReference type="InterPro" id="IPR003347">
    <property type="entry name" value="JmjC_dom"/>
</dbReference>
<dbReference type="SMART" id="SM00545">
    <property type="entry name" value="JmjN"/>
    <property type="match status" value="1"/>
</dbReference>
<feature type="region of interest" description="Disordered" evidence="15">
    <location>
        <begin position="957"/>
        <end position="982"/>
    </location>
</feature>
<proteinExistence type="inferred from homology"/>
<evidence type="ECO:0000313" key="18">
    <source>
        <dbReference type="EMBL" id="KAF7842268.1"/>
    </source>
</evidence>
<evidence type="ECO:0000313" key="19">
    <source>
        <dbReference type="Proteomes" id="UP000634136"/>
    </source>
</evidence>
<dbReference type="InterPro" id="IPR003888">
    <property type="entry name" value="FYrich_N"/>
</dbReference>
<evidence type="ECO:0000259" key="17">
    <source>
        <dbReference type="PROSITE" id="PS51184"/>
    </source>
</evidence>
<gene>
    <name evidence="18" type="ORF">G2W53_004566</name>
</gene>
<evidence type="ECO:0000256" key="7">
    <source>
        <dbReference type="ARBA" id="ARBA00023002"/>
    </source>
</evidence>
<evidence type="ECO:0000256" key="5">
    <source>
        <dbReference type="ARBA" id="ARBA00022853"/>
    </source>
</evidence>
<reference evidence="18" key="1">
    <citation type="submission" date="2020-09" db="EMBL/GenBank/DDBJ databases">
        <title>Genome-Enabled Discovery of Anthraquinone Biosynthesis in Senna tora.</title>
        <authorList>
            <person name="Kang S.-H."/>
            <person name="Pandey R.P."/>
            <person name="Lee C.-M."/>
            <person name="Sim J.-S."/>
            <person name="Jeong J.-T."/>
            <person name="Choi B.-S."/>
            <person name="Jung M."/>
            <person name="Ginzburg D."/>
            <person name="Zhao K."/>
            <person name="Won S.Y."/>
            <person name="Oh T.-J."/>
            <person name="Yu Y."/>
            <person name="Kim N.-H."/>
            <person name="Lee O.R."/>
            <person name="Lee T.-H."/>
            <person name="Bashyal P."/>
            <person name="Kim T.-S."/>
            <person name="Lee W.-H."/>
            <person name="Kawkins C."/>
            <person name="Kim C.-K."/>
            <person name="Kim J.S."/>
            <person name="Ahn B.O."/>
            <person name="Rhee S.Y."/>
            <person name="Sohng J.K."/>
        </authorList>
    </citation>
    <scope>NUCLEOTIDE SEQUENCE</scope>
    <source>
        <tissue evidence="18">Leaf</tissue>
    </source>
</reference>
<dbReference type="InterPro" id="IPR003889">
    <property type="entry name" value="FYrich_C"/>
</dbReference>
<dbReference type="Pfam" id="PF05964">
    <property type="entry name" value="FYRN"/>
    <property type="match status" value="1"/>
</dbReference>
<keyword evidence="7" id="KW-0560">Oxidoreductase</keyword>
<dbReference type="OrthoDB" id="1678912at2759"/>
<feature type="compositionally biased region" description="Basic residues" evidence="15">
    <location>
        <begin position="127"/>
        <end position="147"/>
    </location>
</feature>
<dbReference type="PANTHER" id="PTHR10694:SF105">
    <property type="entry name" value="LYSINE-SPECIFIC DEMETHYLASE JMJ14"/>
    <property type="match status" value="1"/>
</dbReference>
<evidence type="ECO:0000256" key="1">
    <source>
        <dbReference type="ARBA" id="ARBA00001954"/>
    </source>
</evidence>
<dbReference type="GO" id="GO:0034647">
    <property type="term" value="F:histone H3K4me/H3K4me2/H3K4me3 demethylase activity"/>
    <property type="evidence" value="ECO:0007669"/>
    <property type="project" value="TreeGrafter"/>
</dbReference>
<comment type="cofactor">
    <cofactor evidence="1">
        <name>Fe(2+)</name>
        <dbReference type="ChEBI" id="CHEBI:29033"/>
    </cofactor>
</comment>
<comment type="similarity">
    <text evidence="3">Belongs to the JARID1 histone demethylase family.</text>
</comment>
<dbReference type="GO" id="GO:0051093">
    <property type="term" value="P:negative regulation of developmental process"/>
    <property type="evidence" value="ECO:0007669"/>
    <property type="project" value="UniProtKB-ARBA"/>
</dbReference>
<dbReference type="FunFam" id="3.30.160.360:FF:000005">
    <property type="entry name" value="Putative lysine-specific demethylase JMJ16"/>
    <property type="match status" value="1"/>
</dbReference>
<evidence type="ECO:0000256" key="4">
    <source>
        <dbReference type="ARBA" id="ARBA00022723"/>
    </source>
</evidence>
<dbReference type="SMART" id="SM00542">
    <property type="entry name" value="FYRC"/>
    <property type="match status" value="1"/>
</dbReference>
<evidence type="ECO:0000256" key="2">
    <source>
        <dbReference type="ARBA" id="ARBA00004123"/>
    </source>
</evidence>
<keyword evidence="9" id="KW-0805">Transcription regulation</keyword>
<dbReference type="Pfam" id="PF02928">
    <property type="entry name" value="zf-C5HC2"/>
    <property type="match status" value="1"/>
</dbReference>
<dbReference type="Pfam" id="PF02375">
    <property type="entry name" value="JmjN"/>
    <property type="match status" value="1"/>
</dbReference>
<evidence type="ECO:0000256" key="13">
    <source>
        <dbReference type="ARBA" id="ARBA00050935"/>
    </source>
</evidence>
<dbReference type="GO" id="GO:0045814">
    <property type="term" value="P:negative regulation of gene expression, epigenetic"/>
    <property type="evidence" value="ECO:0007669"/>
    <property type="project" value="UniProtKB-ARBA"/>
</dbReference>
<dbReference type="SMART" id="SM00541">
    <property type="entry name" value="FYRN"/>
    <property type="match status" value="1"/>
</dbReference>
<dbReference type="Pfam" id="PF05965">
    <property type="entry name" value="FYRC"/>
    <property type="match status" value="1"/>
</dbReference>
<comment type="subcellular location">
    <subcellularLocation>
        <location evidence="2">Nucleus</location>
    </subcellularLocation>
</comment>
<dbReference type="AlphaFoldDB" id="A0A834XD52"/>
<evidence type="ECO:0000256" key="15">
    <source>
        <dbReference type="SAM" id="MobiDB-lite"/>
    </source>
</evidence>
<feature type="region of interest" description="Disordered" evidence="15">
    <location>
        <begin position="17"/>
        <end position="42"/>
    </location>
</feature>
<dbReference type="PROSITE" id="PS51183">
    <property type="entry name" value="JMJN"/>
    <property type="match status" value="1"/>
</dbReference>
<name>A0A834XD52_9FABA</name>
<keyword evidence="6" id="KW-0223">Dioxygenase</keyword>
<dbReference type="GO" id="GO:0000785">
    <property type="term" value="C:chromatin"/>
    <property type="evidence" value="ECO:0007669"/>
    <property type="project" value="TreeGrafter"/>
</dbReference>
<dbReference type="SMART" id="SM00558">
    <property type="entry name" value="JmjC"/>
    <property type="match status" value="1"/>
</dbReference>
<feature type="compositionally biased region" description="Low complexity" evidence="15">
    <location>
        <begin position="964"/>
        <end position="978"/>
    </location>
</feature>
<evidence type="ECO:0000256" key="12">
    <source>
        <dbReference type="ARBA" id="ARBA00050619"/>
    </source>
</evidence>
<feature type="compositionally biased region" description="Polar residues" evidence="15">
    <location>
        <begin position="17"/>
        <end position="34"/>
    </location>
</feature>
<dbReference type="PROSITE" id="PS51184">
    <property type="entry name" value="JMJC"/>
    <property type="match status" value="1"/>
</dbReference>
<keyword evidence="4" id="KW-0479">Metal-binding</keyword>
<comment type="caution">
    <text evidence="18">The sequence shown here is derived from an EMBL/GenBank/DDBJ whole genome shotgun (WGS) entry which is preliminary data.</text>
</comment>
<dbReference type="GO" id="GO:0046872">
    <property type="term" value="F:metal ion binding"/>
    <property type="evidence" value="ECO:0007669"/>
    <property type="project" value="UniProtKB-KW"/>
</dbReference>
<keyword evidence="5" id="KW-0156">Chromatin regulator</keyword>
<dbReference type="Gene3D" id="3.30.160.360">
    <property type="match status" value="1"/>
</dbReference>
<feature type="domain" description="JmjC" evidence="17">
    <location>
        <begin position="263"/>
        <end position="429"/>
    </location>
</feature>
<keyword evidence="19" id="KW-1185">Reference proteome</keyword>
<feature type="domain" description="JmjN" evidence="16">
    <location>
        <begin position="56"/>
        <end position="97"/>
    </location>
</feature>
<evidence type="ECO:0000259" key="16">
    <source>
        <dbReference type="PROSITE" id="PS51183"/>
    </source>
</evidence>
<evidence type="ECO:0000256" key="11">
    <source>
        <dbReference type="ARBA" id="ARBA00023242"/>
    </source>
</evidence>